<evidence type="ECO:0000256" key="1">
    <source>
        <dbReference type="ARBA" id="ARBA00022553"/>
    </source>
</evidence>
<dbReference type="EMBL" id="JBHRTF010000001">
    <property type="protein sequence ID" value="MFC3114193.1"/>
    <property type="molecule type" value="Genomic_DNA"/>
</dbReference>
<dbReference type="InterPro" id="IPR011006">
    <property type="entry name" value="CheY-like_superfamily"/>
</dbReference>
<dbReference type="Proteomes" id="UP001595555">
    <property type="component" value="Unassembled WGS sequence"/>
</dbReference>
<dbReference type="PANTHER" id="PTHR44591">
    <property type="entry name" value="STRESS RESPONSE REGULATOR PROTEIN 1"/>
    <property type="match status" value="1"/>
</dbReference>
<dbReference type="SUPFAM" id="SSF52172">
    <property type="entry name" value="CheY-like"/>
    <property type="match status" value="2"/>
</dbReference>
<feature type="domain" description="Response regulatory" evidence="3">
    <location>
        <begin position="260"/>
        <end position="376"/>
    </location>
</feature>
<dbReference type="Pfam" id="PF00072">
    <property type="entry name" value="Response_reg"/>
    <property type="match status" value="2"/>
</dbReference>
<dbReference type="RefSeq" id="WP_378115310.1">
    <property type="nucleotide sequence ID" value="NZ_JBHRTF010000001.1"/>
</dbReference>
<keyword evidence="6" id="KW-1185">Reference proteome</keyword>
<proteinExistence type="predicted"/>
<dbReference type="InterPro" id="IPR001633">
    <property type="entry name" value="EAL_dom"/>
</dbReference>
<gene>
    <name evidence="5" type="ORF">ACFODX_01400</name>
</gene>
<accession>A0ABV7FBT1</accession>
<dbReference type="InterPro" id="IPR029787">
    <property type="entry name" value="Nucleotide_cyclase"/>
</dbReference>
<keyword evidence="1 2" id="KW-0597">Phosphoprotein</keyword>
<dbReference type="SUPFAM" id="SSF47226">
    <property type="entry name" value="Histidine-containing phosphotransfer domain, HPT domain"/>
    <property type="match status" value="1"/>
</dbReference>
<evidence type="ECO:0000259" key="3">
    <source>
        <dbReference type="PROSITE" id="PS50110"/>
    </source>
</evidence>
<dbReference type="InterPro" id="IPR035919">
    <property type="entry name" value="EAL_sf"/>
</dbReference>
<dbReference type="InterPro" id="IPR001789">
    <property type="entry name" value="Sig_transdc_resp-reg_receiver"/>
</dbReference>
<dbReference type="InterPro" id="IPR043128">
    <property type="entry name" value="Rev_trsase/Diguanyl_cyclase"/>
</dbReference>
<dbReference type="SUPFAM" id="SSF141868">
    <property type="entry name" value="EAL domain-like"/>
    <property type="match status" value="1"/>
</dbReference>
<dbReference type="PANTHER" id="PTHR44591:SF3">
    <property type="entry name" value="RESPONSE REGULATORY DOMAIN-CONTAINING PROTEIN"/>
    <property type="match status" value="1"/>
</dbReference>
<dbReference type="SMART" id="SM00052">
    <property type="entry name" value="EAL"/>
    <property type="match status" value="1"/>
</dbReference>
<dbReference type="InterPro" id="IPR036641">
    <property type="entry name" value="HPT_dom_sf"/>
</dbReference>
<protein>
    <submittedName>
        <fullName evidence="5">REC domain-containing phosphodiesterase</fullName>
    </submittedName>
</protein>
<dbReference type="InterPro" id="IPR050595">
    <property type="entry name" value="Bact_response_regulator"/>
</dbReference>
<dbReference type="PROSITE" id="PS50110">
    <property type="entry name" value="RESPONSE_REGULATORY"/>
    <property type="match status" value="2"/>
</dbReference>
<dbReference type="SUPFAM" id="SSF55073">
    <property type="entry name" value="Nucleotide cyclase"/>
    <property type="match status" value="1"/>
</dbReference>
<sequence>MPQEFEKQLEALRQRFIGSLNERAQHLDNIWGYLRHMNWSTQGFNALQQFVHKQSEAGASYGLPELRDAAQQLEAFLAELQELERSFGGQEYAQLEEHVKHLARAMTATAQGITTKDSLPAPIEKQAYPEAEGKLVFLIDPDRTLAALCSAYLRRVGFAVEYFETPQQCVQRLYEELPSIVLMDPNFEREGLQALSNLHQLKTLLPPTSPVVLMSGRTDVNAKLRALRAGSSDYLSKPLDMNLLIERLVQIIGQHNHTHRVMVVDDDPDMASLESEILRYAGMDVICVQQPLQSLQQAAQFKPDLVVLDMHMPDINGMELAVLLRQDPQFLLLPIVFVTADTDTNLHDNIKALGVNAIITKPFEATDLINTCEQALNQTSALKSRVARVTRHTQLPQKINRSYFFSVLEDEIQSGSQGQHTSALYYISVSNLDELSQQLGMVELITLHDQFCRQLDDCIGSDEQWIDLSNMVTCVLAGKRSTEFHQQRAEQLKRHLAAHRYLAGGEPIQLAVGIGIAPLRASLGTANQALIEAEQDFEAKVPGKTPSAATSQSKDLTSAAPADEIINIPVLTKVEPDFSQIVFSRDLSLAFQPIISLEDSRIEHFSVLLRLKGEGGEAIAAKQFLSRISKPSQRIELDRWVLQQAVSAIANNSATREQATLFIHLAEDTLQQSTFFSFAANVLRSSRLRGSERLVFMLEENWVINHLHQTREITKALHNIQCGICLTRAGENPGILEVIDQLALDYLRLSPNLTSSGTNPELLKNLVSAANAKAVKVIATQIENSRNLSSLWMQGVRLFEGFFIQPPDQGFHLQNDIIFAKEFVQGNGFSN</sequence>
<dbReference type="InterPro" id="IPR000160">
    <property type="entry name" value="GGDEF_dom"/>
</dbReference>
<evidence type="ECO:0000259" key="4">
    <source>
        <dbReference type="PROSITE" id="PS50883"/>
    </source>
</evidence>
<evidence type="ECO:0000313" key="5">
    <source>
        <dbReference type="EMBL" id="MFC3114193.1"/>
    </source>
</evidence>
<name>A0ABV7FBT1_9GAMM</name>
<feature type="modified residue" description="4-aspartylphosphate" evidence="2">
    <location>
        <position position="184"/>
    </location>
</feature>
<dbReference type="CDD" id="cd01948">
    <property type="entry name" value="EAL"/>
    <property type="match status" value="1"/>
</dbReference>
<dbReference type="SMART" id="SM00267">
    <property type="entry name" value="GGDEF"/>
    <property type="match status" value="1"/>
</dbReference>
<dbReference type="Gene3D" id="3.30.70.270">
    <property type="match status" value="1"/>
</dbReference>
<evidence type="ECO:0000313" key="6">
    <source>
        <dbReference type="Proteomes" id="UP001595555"/>
    </source>
</evidence>
<dbReference type="CDD" id="cd00156">
    <property type="entry name" value="REC"/>
    <property type="match status" value="2"/>
</dbReference>
<dbReference type="PROSITE" id="PS50883">
    <property type="entry name" value="EAL"/>
    <property type="match status" value="1"/>
</dbReference>
<feature type="domain" description="Response regulatory" evidence="3">
    <location>
        <begin position="135"/>
        <end position="252"/>
    </location>
</feature>
<organism evidence="5 6">
    <name type="scientific">Cellvibrio fontiphilus</name>
    <dbReference type="NCBI Taxonomy" id="1815559"/>
    <lineage>
        <taxon>Bacteria</taxon>
        <taxon>Pseudomonadati</taxon>
        <taxon>Pseudomonadota</taxon>
        <taxon>Gammaproteobacteria</taxon>
        <taxon>Cellvibrionales</taxon>
        <taxon>Cellvibrionaceae</taxon>
        <taxon>Cellvibrio</taxon>
    </lineage>
</organism>
<evidence type="ECO:0000256" key="2">
    <source>
        <dbReference type="PROSITE-ProRule" id="PRU00169"/>
    </source>
</evidence>
<dbReference type="SMART" id="SM00448">
    <property type="entry name" value="REC"/>
    <property type="match status" value="2"/>
</dbReference>
<feature type="modified residue" description="4-aspartylphosphate" evidence="2">
    <location>
        <position position="309"/>
    </location>
</feature>
<comment type="caution">
    <text evidence="5">The sequence shown here is derived from an EMBL/GenBank/DDBJ whole genome shotgun (WGS) entry which is preliminary data.</text>
</comment>
<dbReference type="Pfam" id="PF00563">
    <property type="entry name" value="EAL"/>
    <property type="match status" value="1"/>
</dbReference>
<reference evidence="6" key="1">
    <citation type="journal article" date="2019" name="Int. J. Syst. Evol. Microbiol.">
        <title>The Global Catalogue of Microorganisms (GCM) 10K type strain sequencing project: providing services to taxonomists for standard genome sequencing and annotation.</title>
        <authorList>
            <consortium name="The Broad Institute Genomics Platform"/>
            <consortium name="The Broad Institute Genome Sequencing Center for Infectious Disease"/>
            <person name="Wu L."/>
            <person name="Ma J."/>
        </authorList>
    </citation>
    <scope>NUCLEOTIDE SEQUENCE [LARGE SCALE GENOMIC DNA]</scope>
    <source>
        <strain evidence="6">KCTC 52237</strain>
    </source>
</reference>
<feature type="domain" description="EAL" evidence="4">
    <location>
        <begin position="571"/>
        <end position="821"/>
    </location>
</feature>
<dbReference type="Gene3D" id="3.20.20.450">
    <property type="entry name" value="EAL domain"/>
    <property type="match status" value="1"/>
</dbReference>
<dbReference type="Gene3D" id="3.40.50.2300">
    <property type="match status" value="2"/>
</dbReference>